<organism evidence="2 3">
    <name type="scientific">Streptomyces cinnabarinus</name>
    <dbReference type="NCBI Taxonomy" id="67287"/>
    <lineage>
        <taxon>Bacteria</taxon>
        <taxon>Bacillati</taxon>
        <taxon>Actinomycetota</taxon>
        <taxon>Actinomycetes</taxon>
        <taxon>Kitasatosporales</taxon>
        <taxon>Streptomycetaceae</taxon>
        <taxon>Streptomyces</taxon>
    </lineage>
</organism>
<proteinExistence type="predicted"/>
<gene>
    <name evidence="2" type="ORF">STRCI_008501</name>
</gene>
<dbReference type="Proteomes" id="UP001164439">
    <property type="component" value="Chromosome"/>
</dbReference>
<keyword evidence="3" id="KW-1185">Reference proteome</keyword>
<evidence type="ECO:0000313" key="3">
    <source>
        <dbReference type="Proteomes" id="UP001164439"/>
    </source>
</evidence>
<dbReference type="Gene3D" id="3.30.43.10">
    <property type="entry name" value="Uridine Diphospho-n-acetylenolpyruvylglucosamine Reductase, domain 2"/>
    <property type="match status" value="1"/>
</dbReference>
<keyword evidence="1" id="KW-0560">Oxidoreductase</keyword>
<dbReference type="InterPro" id="IPR016167">
    <property type="entry name" value="FAD-bd_PCMH_sub1"/>
</dbReference>
<dbReference type="EMBL" id="CP114413">
    <property type="protein sequence ID" value="WAZ26848.1"/>
    <property type="molecule type" value="Genomic_DNA"/>
</dbReference>
<evidence type="ECO:0000313" key="2">
    <source>
        <dbReference type="EMBL" id="WAZ26848.1"/>
    </source>
</evidence>
<name>A0ABY7KQK1_9ACTN</name>
<dbReference type="SUPFAM" id="SSF56176">
    <property type="entry name" value="FAD-binding/transporter-associated domain-like"/>
    <property type="match status" value="1"/>
</dbReference>
<evidence type="ECO:0000256" key="1">
    <source>
        <dbReference type="ARBA" id="ARBA00023002"/>
    </source>
</evidence>
<dbReference type="RefSeq" id="WP_269664334.1">
    <property type="nucleotide sequence ID" value="NZ_CP114413.1"/>
</dbReference>
<dbReference type="InterPro" id="IPR036318">
    <property type="entry name" value="FAD-bd_PCMH-like_sf"/>
</dbReference>
<protein>
    <submittedName>
        <fullName evidence="2">Uncharacterized protein</fullName>
    </submittedName>
</protein>
<sequence>MSTDKSAAARVNFRAEDIAALRRSVEGPVLEPGTEEYVAECATYNLTCGLRPALVVGAAGESDVRAAVRFAVGTGCPSR</sequence>
<accession>A0ABY7KQK1</accession>
<reference evidence="2" key="1">
    <citation type="submission" date="2022-12" db="EMBL/GenBank/DDBJ databases">
        <authorList>
            <person name="Ruckert C."/>
            <person name="Busche T."/>
            <person name="Kalinowski J."/>
            <person name="Wittmann C."/>
        </authorList>
    </citation>
    <scope>NUCLEOTIDE SEQUENCE</scope>
    <source>
        <strain evidence="2">DSM 40467</strain>
    </source>
</reference>